<gene>
    <name evidence="2" type="ORF">THAOC_32877</name>
</gene>
<keyword evidence="3" id="KW-1185">Reference proteome</keyword>
<comment type="caution">
    <text evidence="2">The sequence shown here is derived from an EMBL/GenBank/DDBJ whole genome shotgun (WGS) entry which is preliminary data.</text>
</comment>
<dbReference type="OrthoDB" id="49066at2759"/>
<dbReference type="Proteomes" id="UP000266841">
    <property type="component" value="Unassembled WGS sequence"/>
</dbReference>
<evidence type="ECO:0000256" key="1">
    <source>
        <dbReference type="SAM" id="MobiDB-lite"/>
    </source>
</evidence>
<reference evidence="2 3" key="1">
    <citation type="journal article" date="2012" name="Genome Biol.">
        <title>Genome and low-iron response of an oceanic diatom adapted to chronic iron limitation.</title>
        <authorList>
            <person name="Lommer M."/>
            <person name="Specht M."/>
            <person name="Roy A.S."/>
            <person name="Kraemer L."/>
            <person name="Andreson R."/>
            <person name="Gutowska M.A."/>
            <person name="Wolf J."/>
            <person name="Bergner S.V."/>
            <person name="Schilhabel M.B."/>
            <person name="Klostermeier U.C."/>
            <person name="Beiko R.G."/>
            <person name="Rosenstiel P."/>
            <person name="Hippler M."/>
            <person name="Laroche J."/>
        </authorList>
    </citation>
    <scope>NUCLEOTIDE SEQUENCE [LARGE SCALE GENOMIC DNA]</scope>
    <source>
        <strain evidence="2 3">CCMP1005</strain>
    </source>
</reference>
<protein>
    <submittedName>
        <fullName evidence="2">Uncharacterized protein</fullName>
    </submittedName>
</protein>
<accession>K0R531</accession>
<dbReference type="eggNOG" id="ENOG502T4FV">
    <property type="taxonomic scope" value="Eukaryota"/>
</dbReference>
<name>K0R531_THAOC</name>
<proteinExistence type="predicted"/>
<feature type="region of interest" description="Disordered" evidence="1">
    <location>
        <begin position="46"/>
        <end position="72"/>
    </location>
</feature>
<organism evidence="2 3">
    <name type="scientific">Thalassiosira oceanica</name>
    <name type="common">Marine diatom</name>
    <dbReference type="NCBI Taxonomy" id="159749"/>
    <lineage>
        <taxon>Eukaryota</taxon>
        <taxon>Sar</taxon>
        <taxon>Stramenopiles</taxon>
        <taxon>Ochrophyta</taxon>
        <taxon>Bacillariophyta</taxon>
        <taxon>Coscinodiscophyceae</taxon>
        <taxon>Thalassiosirophycidae</taxon>
        <taxon>Thalassiosirales</taxon>
        <taxon>Thalassiosiraceae</taxon>
        <taxon>Thalassiosira</taxon>
    </lineage>
</organism>
<evidence type="ECO:0000313" key="3">
    <source>
        <dbReference type="Proteomes" id="UP000266841"/>
    </source>
</evidence>
<evidence type="ECO:0000313" key="2">
    <source>
        <dbReference type="EMBL" id="EJK48343.1"/>
    </source>
</evidence>
<dbReference type="AlphaFoldDB" id="K0R531"/>
<dbReference type="EMBL" id="AGNL01045973">
    <property type="protein sequence ID" value="EJK48343.1"/>
    <property type="molecule type" value="Genomic_DNA"/>
</dbReference>
<feature type="compositionally biased region" description="Low complexity" evidence="1">
    <location>
        <begin position="49"/>
        <end position="59"/>
    </location>
</feature>
<sequence length="170" mass="19589">MPPARPSRVYQYGGEQEDYMNYSQQDKNSEIAALEERLRLLREEEMYAQQQQQQQQQQQSIGNENEAIVSMDAQEQELEERLRWLKSQENYNDSTEESVMFSESWKDARSGYEAAQQEKTIDTFKSAGLVVAAIIGLGLFSQVPIGQEDLQKYQDVKGNTSRIDLGDLNH</sequence>